<dbReference type="RefSeq" id="WP_243261310.1">
    <property type="nucleotide sequence ID" value="NZ_CP085144.1"/>
</dbReference>
<protein>
    <recommendedName>
        <fullName evidence="2">AB hydrolase-1 domain-containing protein</fullName>
    </recommendedName>
</protein>
<feature type="domain" description="AB hydrolase-1" evidence="2">
    <location>
        <begin position="70"/>
        <end position="163"/>
    </location>
</feature>
<evidence type="ECO:0000313" key="3">
    <source>
        <dbReference type="EMBL" id="UOA15831.1"/>
    </source>
</evidence>
<dbReference type="EMBL" id="CP085144">
    <property type="protein sequence ID" value="UOA15831.1"/>
    <property type="molecule type" value="Genomic_DNA"/>
</dbReference>
<proteinExistence type="predicted"/>
<gene>
    <name evidence="3" type="ORF">DSM109990_02675</name>
</gene>
<accession>A0ABY3ZMC9</accession>
<dbReference type="InterPro" id="IPR050300">
    <property type="entry name" value="GDXG_lipolytic_enzyme"/>
</dbReference>
<dbReference type="PANTHER" id="PTHR48081">
    <property type="entry name" value="AB HYDROLASE SUPERFAMILY PROTEIN C4A8.06C"/>
    <property type="match status" value="1"/>
</dbReference>
<evidence type="ECO:0000256" key="1">
    <source>
        <dbReference type="ARBA" id="ARBA00022801"/>
    </source>
</evidence>
<organism evidence="3 4">
    <name type="scientific">Sulfitobacter dubius</name>
    <dbReference type="NCBI Taxonomy" id="218673"/>
    <lineage>
        <taxon>Bacteria</taxon>
        <taxon>Pseudomonadati</taxon>
        <taxon>Pseudomonadota</taxon>
        <taxon>Alphaproteobacteria</taxon>
        <taxon>Rhodobacterales</taxon>
        <taxon>Roseobacteraceae</taxon>
        <taxon>Sulfitobacter</taxon>
    </lineage>
</organism>
<name>A0ABY3ZMC9_9RHOB</name>
<dbReference type="InterPro" id="IPR000073">
    <property type="entry name" value="AB_hydrolase_1"/>
</dbReference>
<dbReference type="Proteomes" id="UP000831019">
    <property type="component" value="Chromosome"/>
</dbReference>
<evidence type="ECO:0000259" key="2">
    <source>
        <dbReference type="Pfam" id="PF12697"/>
    </source>
</evidence>
<evidence type="ECO:0000313" key="4">
    <source>
        <dbReference type="Proteomes" id="UP000831019"/>
    </source>
</evidence>
<dbReference type="InterPro" id="IPR029058">
    <property type="entry name" value="AB_hydrolase_fold"/>
</dbReference>
<keyword evidence="4" id="KW-1185">Reference proteome</keyword>
<dbReference type="PANTHER" id="PTHR48081:SF33">
    <property type="entry name" value="KYNURENINE FORMAMIDASE"/>
    <property type="match status" value="1"/>
</dbReference>
<sequence>MQSMDWDDAFANMAYVENSHLLPDFWANRAASYRAELSDRRLEEDIPYGDEPRQKLDIVWPDGAPKGLAVFVHGGFWMRLNKSHWTDFAEGMRVAGWAVCIPSYTLTPQARIAQITREIGRAITVAAARVDGPIHLAGHSAGGHLATRMLCNDCPLEPEVQARIEHTLSISGLHDLRPLMHTKMNETLKLDAQEARAESAVLRDPVCAGTLTCWVGGGERPEFIRQTSLLPMMWQGLGVAARHQIEGSHNHFTVLEGLKLPNTPITDAFLGSAKLKGTDT</sequence>
<dbReference type="Pfam" id="PF12697">
    <property type="entry name" value="Abhydrolase_6"/>
    <property type="match status" value="1"/>
</dbReference>
<dbReference type="Gene3D" id="3.40.50.1820">
    <property type="entry name" value="alpha/beta hydrolase"/>
    <property type="match status" value="1"/>
</dbReference>
<dbReference type="SUPFAM" id="SSF53474">
    <property type="entry name" value="alpha/beta-Hydrolases"/>
    <property type="match status" value="1"/>
</dbReference>
<keyword evidence="1" id="KW-0378">Hydrolase</keyword>
<reference evidence="4" key="1">
    <citation type="journal article" date="2022" name="Microorganisms">
        <title>Beyond the ABCs#Discovery of Three New Plasmid Types in Rhodobacterales (RepQ, RepY, RepW).</title>
        <authorList>
            <person name="Freese H.M."/>
            <person name="Ringel V."/>
            <person name="Overmann J."/>
            <person name="Petersen J."/>
        </authorList>
    </citation>
    <scope>NUCLEOTIDE SEQUENCE [LARGE SCALE GENOMIC DNA]</scope>
    <source>
        <strain evidence="4">DSM 109990</strain>
    </source>
</reference>